<evidence type="ECO:0000313" key="2">
    <source>
        <dbReference type="EMBL" id="KAK8897103.1"/>
    </source>
</evidence>
<dbReference type="Proteomes" id="UP001470230">
    <property type="component" value="Unassembled WGS sequence"/>
</dbReference>
<accession>A0ABR2L1C5</accession>
<reference evidence="2 3" key="1">
    <citation type="submission" date="2024-04" db="EMBL/GenBank/DDBJ databases">
        <title>Tritrichomonas musculus Genome.</title>
        <authorList>
            <person name="Alves-Ferreira E."/>
            <person name="Grigg M."/>
            <person name="Lorenzi H."/>
            <person name="Galac M."/>
        </authorList>
    </citation>
    <scope>NUCLEOTIDE SEQUENCE [LARGE SCALE GENOMIC DNA]</scope>
    <source>
        <strain evidence="2 3">EAF2021</strain>
    </source>
</reference>
<proteinExistence type="predicted"/>
<dbReference type="InterPro" id="IPR016534">
    <property type="entry name" value="VPS16"/>
</dbReference>
<dbReference type="InterPro" id="IPR006926">
    <property type="entry name" value="Vps16_N"/>
</dbReference>
<dbReference type="PANTHER" id="PTHR12811">
    <property type="entry name" value="VACUOLAR PROTEIN SORTING VPS16"/>
    <property type="match status" value="1"/>
</dbReference>
<protein>
    <recommendedName>
        <fullName evidence="1">Vps16 N-terminal domain-containing protein</fullName>
    </recommendedName>
</protein>
<dbReference type="PANTHER" id="PTHR12811:SF0">
    <property type="entry name" value="VACUOLAR PROTEIN SORTING-ASSOCIATED PROTEIN 16 HOMOLOG"/>
    <property type="match status" value="1"/>
</dbReference>
<gene>
    <name evidence="2" type="ORF">M9Y10_015037</name>
</gene>
<evidence type="ECO:0000259" key="1">
    <source>
        <dbReference type="Pfam" id="PF04841"/>
    </source>
</evidence>
<dbReference type="EMBL" id="JAPFFF010000002">
    <property type="protein sequence ID" value="KAK8897103.1"/>
    <property type="molecule type" value="Genomic_DNA"/>
</dbReference>
<keyword evidence="3" id="KW-1185">Reference proteome</keyword>
<organism evidence="2 3">
    <name type="scientific">Tritrichomonas musculus</name>
    <dbReference type="NCBI Taxonomy" id="1915356"/>
    <lineage>
        <taxon>Eukaryota</taxon>
        <taxon>Metamonada</taxon>
        <taxon>Parabasalia</taxon>
        <taxon>Tritrichomonadida</taxon>
        <taxon>Tritrichomonadidae</taxon>
        <taxon>Tritrichomonas</taxon>
    </lineage>
</organism>
<name>A0ABR2L1C5_9EUKA</name>
<evidence type="ECO:0000313" key="3">
    <source>
        <dbReference type="Proteomes" id="UP001470230"/>
    </source>
</evidence>
<feature type="domain" description="Vps16 N-terminal" evidence="1">
    <location>
        <begin position="42"/>
        <end position="431"/>
    </location>
</feature>
<sequence>MDQLVGPSTPSYKVISGLSSDFNMSGCDCFSWKKIWDLSSLPESLNFEDTVYAGCANGSIIAVHCPTYAKNCRTNSITVHDMKYNLLYRYVINIECDKIFFYVTSSDHLIVLTNRGILITYFSGYEKSQFNLFHSNDADRMIETDEIIAADFWDNGFVFMTKKKLYYSPNYSQPVLFGTLSENIHFVRDFKVIPSEFTENNQPIIFFTAFSSILNIATSENIMNIDFENEILSFSFSQDYSMIAFMCEQNILIITNAMLDKTLLQVAIQDLMNFTQISWIGNIAPVIAFQDEIAIIGRIEKNDTNNDNYPIYGDLITIDQLTYSFSGRIRLFQSTNSAFVLSNLSLFKISYVSEDLRCASGNVPIYPAARLIDSFDKRSSTQIIRLRDDEEKLSEAVRSCIAISKELDFPEEQKLALFAAAYGRSYIPSSSPFYEELVSETAEFEQITRYLRICSTFNREMNMLVTYNELANLSLHDILMRFCNRRLFSLAVDIADYFCVDKVDIMTEWCCSMASTIFDDENALKIIEKKKNSSFNANSIALALFKCGRPNLAKLVAEKVEDKPERVVPFYVKFGLWEKAFEAAARSYNTSLFIELLNKALSNANNAKEKFTSRNEFSCSYELITNAISKDEVAAKTVSKLSDSNKKDTKLAILLQNTPRTSHTVEIEIVRLLRDFNLTVEMKTMSNTGLFERFLIMKRTVKQMINKYGVNWVSTVYMTLKQNLHVFRVEDELSSVNGEGRKYLFSSFNSIFDRMVEAGDFTTAMKLVKDTNSNEKRYTVRLARVLVDKRNYYRFKELADVTYKDCWLHFILILFYSKGMEEAVKFAKEIKLPKKSAEYVSLLAQNDFPECVFTSKLSLKVLSDKFIFV</sequence>
<dbReference type="Pfam" id="PF04841">
    <property type="entry name" value="Vps16_N"/>
    <property type="match status" value="1"/>
</dbReference>
<comment type="caution">
    <text evidence="2">The sequence shown here is derived from an EMBL/GenBank/DDBJ whole genome shotgun (WGS) entry which is preliminary data.</text>
</comment>